<dbReference type="EMBL" id="CM003103">
    <property type="protein sequence ID" value="KUI70360.1"/>
    <property type="molecule type" value="Genomic_DNA"/>
</dbReference>
<protein>
    <submittedName>
        <fullName evidence="3">Bouquet formation protein 4</fullName>
    </submittedName>
</protein>
<feature type="region of interest" description="Disordered" evidence="1">
    <location>
        <begin position="1"/>
        <end position="25"/>
    </location>
</feature>
<dbReference type="PANTHER" id="PTHR38044">
    <property type="entry name" value="BOUQUET FORMATION PROTEIN 4"/>
    <property type="match status" value="1"/>
</dbReference>
<gene>
    <name evidence="3" type="ORF">VM1G_06256</name>
</gene>
<organism evidence="3 4">
    <name type="scientific">Cytospora mali</name>
    <name type="common">Apple Valsa canker fungus</name>
    <name type="synonym">Valsa mali</name>
    <dbReference type="NCBI Taxonomy" id="578113"/>
    <lineage>
        <taxon>Eukaryota</taxon>
        <taxon>Fungi</taxon>
        <taxon>Dikarya</taxon>
        <taxon>Ascomycota</taxon>
        <taxon>Pezizomycotina</taxon>
        <taxon>Sordariomycetes</taxon>
        <taxon>Sordariomycetidae</taxon>
        <taxon>Diaporthales</taxon>
        <taxon>Cytosporaceae</taxon>
        <taxon>Cytospora</taxon>
    </lineage>
</organism>
<dbReference type="InterPro" id="IPR037548">
    <property type="entry name" value="Bqt4"/>
</dbReference>
<evidence type="ECO:0000313" key="4">
    <source>
        <dbReference type="Proteomes" id="UP000078559"/>
    </source>
</evidence>
<accession>A0A194W2U6</accession>
<feature type="region of interest" description="Disordered" evidence="1">
    <location>
        <begin position="97"/>
        <end position="118"/>
    </location>
</feature>
<dbReference type="Proteomes" id="UP000078559">
    <property type="component" value="Chromosome 6"/>
</dbReference>
<dbReference type="SMR" id="A0A194W2U6"/>
<keyword evidence="4" id="KW-1185">Reference proteome</keyword>
<dbReference type="InterPro" id="IPR036887">
    <property type="entry name" value="HTH_APSES_sf"/>
</dbReference>
<dbReference type="Gene3D" id="3.30.420.10">
    <property type="entry name" value="Ribonuclease H-like superfamily/Ribonuclease H"/>
    <property type="match status" value="1"/>
</dbReference>
<sequence length="714" mass="80242">MEAHIVTSPSQAVPDGGPNPQAKTWPINLAMRPNQANIINGDFSTIKFPFKTPSLLSETDDSKVSSNSGESSGTSSSFHDSLEEQLIDPTNLDPRCQYPFDDYSPESHQTDGADDDDKRVLPVTHNHFLTGSMPDYAGIVASRRLRRLQLKTGTFDFAYIYMPLPEGIVSAVFKPSPRSYCLIRRSSDGYVSAMAMFKIAFPSATAKEVHSERVYIRSVPTTKLGDIDNDLWIHPKFALQLADDYRLCHFVKALLDPADILTPPNSCDGNPQQIMAPPKYYHTAETTRSVETEPAEDPTIQIPMDGSPIARDGKPVPRLFDHRMSPKHREIPNHQLIAYNVAGRTRHLQHINPVTKMLEPDLSSLVVTIDGVIYTRGGSSKQQGAGTVFFHQTCPWTNIAYLNAWDPHTKEQALLEGLCQALIMIRHLVVADPSLREVRIMTSSQELCTLFGLGRDRMGKEDVILIEKWLKQTDMKYWRDIDQRWRDIADGKAGRPVDVRLWWVSEENVQPATEMAIAEMYRVDGRDWYEENGNGHDMLKVDKSSDATDSNTTNNNMCGIDIVTTAENAVRPILDQIVFVPPQSVVEKGPEAITKWTVETRMKHKQALLYLEVAALGLRDITNTFQAYVGRKNRYMGHWETYSRHTALARAHQAAAAHFGHFKTQHEVLPHPVTTYDGQIGAVKDMDATGDGFVQIVVEMVMADEEAVNQMEWE</sequence>
<dbReference type="SUPFAM" id="SSF54616">
    <property type="entry name" value="DNA-binding domain of Mlu1-box binding protein MBP1"/>
    <property type="match status" value="1"/>
</dbReference>
<dbReference type="PANTHER" id="PTHR38044:SF1">
    <property type="entry name" value="BOUQUET FORMATION PROTEIN 4"/>
    <property type="match status" value="1"/>
</dbReference>
<feature type="domain" description="HTH APSES-type" evidence="2">
    <location>
        <begin position="159"/>
        <end position="269"/>
    </location>
</feature>
<feature type="region of interest" description="Disordered" evidence="1">
    <location>
        <begin position="290"/>
        <end position="312"/>
    </location>
</feature>
<evidence type="ECO:0000313" key="3">
    <source>
        <dbReference type="EMBL" id="KUI70360.1"/>
    </source>
</evidence>
<feature type="compositionally biased region" description="Basic and acidic residues" evidence="1">
    <location>
        <begin position="108"/>
        <end position="118"/>
    </location>
</feature>
<name>A0A194W2U6_CYTMA</name>
<proteinExistence type="predicted"/>
<feature type="compositionally biased region" description="Low complexity" evidence="1">
    <location>
        <begin position="64"/>
        <end position="79"/>
    </location>
</feature>
<evidence type="ECO:0000256" key="1">
    <source>
        <dbReference type="SAM" id="MobiDB-lite"/>
    </source>
</evidence>
<evidence type="ECO:0000259" key="2">
    <source>
        <dbReference type="PROSITE" id="PS51299"/>
    </source>
</evidence>
<dbReference type="InterPro" id="IPR036397">
    <property type="entry name" value="RNaseH_sf"/>
</dbReference>
<dbReference type="AlphaFoldDB" id="A0A194W2U6"/>
<dbReference type="GO" id="GO:1990862">
    <property type="term" value="C:nuclear membrane complex Bqt3-Bqt4"/>
    <property type="evidence" value="ECO:0007669"/>
    <property type="project" value="InterPro"/>
</dbReference>
<dbReference type="PROSITE" id="PS51299">
    <property type="entry name" value="HTH_APSES"/>
    <property type="match status" value="1"/>
</dbReference>
<dbReference type="GO" id="GO:0044820">
    <property type="term" value="P:mitotic telomere tethering at nuclear periphery"/>
    <property type="evidence" value="ECO:0007669"/>
    <property type="project" value="TreeGrafter"/>
</dbReference>
<feature type="region of interest" description="Disordered" evidence="1">
    <location>
        <begin position="57"/>
        <end position="82"/>
    </location>
</feature>
<dbReference type="GO" id="GO:0070197">
    <property type="term" value="P:meiotic attachment of telomere to nuclear envelope"/>
    <property type="evidence" value="ECO:0007669"/>
    <property type="project" value="InterPro"/>
</dbReference>
<dbReference type="GO" id="GO:0003677">
    <property type="term" value="F:DNA binding"/>
    <property type="evidence" value="ECO:0007669"/>
    <property type="project" value="InterPro"/>
</dbReference>
<reference evidence="3" key="1">
    <citation type="submission" date="2014-12" db="EMBL/GenBank/DDBJ databases">
        <title>Genome Sequence of Valsa Canker Pathogens Uncovers a Specific Adaption of Colonization on Woody Bark.</title>
        <authorList>
            <person name="Yin Z."/>
            <person name="Liu H."/>
            <person name="Gao X."/>
            <person name="Li Z."/>
            <person name="Song N."/>
            <person name="Ke X."/>
            <person name="Dai Q."/>
            <person name="Wu Y."/>
            <person name="Sun Y."/>
            <person name="Xu J.-R."/>
            <person name="Kang Z.K."/>
            <person name="Wang L."/>
            <person name="Huang L."/>
        </authorList>
    </citation>
    <scope>NUCLEOTIDE SEQUENCE [LARGE SCALE GENOMIC DNA]</scope>
    <source>
        <strain evidence="3">03-8</strain>
    </source>
</reference>
<dbReference type="InterPro" id="IPR003163">
    <property type="entry name" value="Tscrpt_reg_HTH_APSES-type"/>
</dbReference>
<dbReference type="OrthoDB" id="5213981at2759"/>